<evidence type="ECO:0000313" key="2">
    <source>
        <dbReference type="Proteomes" id="UP000549911"/>
    </source>
</evidence>
<proteinExistence type="predicted"/>
<dbReference type="Proteomes" id="UP000549911">
    <property type="component" value="Unassembled WGS sequence"/>
</dbReference>
<protein>
    <submittedName>
        <fullName evidence="1">Uncharacterized protein</fullName>
    </submittedName>
</protein>
<keyword evidence="2" id="KW-1185">Reference proteome</keyword>
<sequence length="287" mass="33346">MALLDPVRRAKHLVFVAGKRSRRRLKTTKFALATRVFRDAEKVRPYVYRPARHAGTFLADDVTPIGQSAFPERVFVVWTGDNEMSPNRRRNLEAVERRIGLPVELVTPADLDRWLVPGHPLPPAYEHLSLIHRSDYLRGYLMHHHGGAYVDVKEPLGSWRPSHEQMAVDPDAWVTSYRTSDANWIGKLRGPLGRDILVRYRLMFGKSGFMMRSHTPLTAAWMARMDQLLSEREDELARHPGGVFGDDHRYPVSWTDLLGRVLDPLTLKHHEHVRYDDRMLLRFEDYR</sequence>
<gene>
    <name evidence="1" type="ORF">F4692_000891</name>
</gene>
<organism evidence="1 2">
    <name type="scientific">Nocardioides cavernae</name>
    <dbReference type="NCBI Taxonomy" id="1921566"/>
    <lineage>
        <taxon>Bacteria</taxon>
        <taxon>Bacillati</taxon>
        <taxon>Actinomycetota</taxon>
        <taxon>Actinomycetes</taxon>
        <taxon>Propionibacteriales</taxon>
        <taxon>Nocardioidaceae</taxon>
        <taxon>Nocardioides</taxon>
    </lineage>
</organism>
<dbReference type="AlphaFoldDB" id="A0A7Y9KRW3"/>
<evidence type="ECO:0000313" key="1">
    <source>
        <dbReference type="EMBL" id="NYE35787.1"/>
    </source>
</evidence>
<accession>A0A7Y9KRW3</accession>
<comment type="caution">
    <text evidence="1">The sequence shown here is derived from an EMBL/GenBank/DDBJ whole genome shotgun (WGS) entry which is preliminary data.</text>
</comment>
<dbReference type="RefSeq" id="WP_179618397.1">
    <property type="nucleotide sequence ID" value="NZ_JACCBW010000001.1"/>
</dbReference>
<dbReference type="EMBL" id="JACCBW010000001">
    <property type="protein sequence ID" value="NYE35787.1"/>
    <property type="molecule type" value="Genomic_DNA"/>
</dbReference>
<reference evidence="1 2" key="2">
    <citation type="submission" date="2020-08" db="EMBL/GenBank/DDBJ databases">
        <title>The Agave Microbiome: Exploring the role of microbial communities in plant adaptations to desert environments.</title>
        <authorList>
            <person name="Partida-Martinez L.P."/>
        </authorList>
    </citation>
    <scope>NUCLEOTIDE SEQUENCE [LARGE SCALE GENOMIC DNA]</scope>
    <source>
        <strain evidence="1 2">AT2.17</strain>
    </source>
</reference>
<name>A0A7Y9KRW3_9ACTN</name>
<dbReference type="Gene3D" id="3.90.550.20">
    <property type="match status" value="1"/>
</dbReference>
<reference evidence="1 2" key="1">
    <citation type="submission" date="2020-07" db="EMBL/GenBank/DDBJ databases">
        <authorList>
            <person name="Partida-Martinez L."/>
            <person name="Huntemann M."/>
            <person name="Clum A."/>
            <person name="Wang J."/>
            <person name="Palaniappan K."/>
            <person name="Ritter S."/>
            <person name="Chen I.-M."/>
            <person name="Stamatis D."/>
            <person name="Reddy T."/>
            <person name="O'Malley R."/>
            <person name="Daum C."/>
            <person name="Shapiro N."/>
            <person name="Ivanova N."/>
            <person name="Kyrpides N."/>
            <person name="Woyke T."/>
        </authorList>
    </citation>
    <scope>NUCLEOTIDE SEQUENCE [LARGE SCALE GENOMIC DNA]</scope>
    <source>
        <strain evidence="1 2">AT2.17</strain>
    </source>
</reference>